<keyword evidence="1" id="KW-0812">Transmembrane</keyword>
<protein>
    <submittedName>
        <fullName evidence="2">Phospholipid-binding protein, PBP family</fullName>
    </submittedName>
</protein>
<dbReference type="Proteomes" id="UP000184207">
    <property type="component" value="Unassembled WGS sequence"/>
</dbReference>
<dbReference type="PANTHER" id="PTHR30289:SF1">
    <property type="entry name" value="PEBP (PHOSPHATIDYLETHANOLAMINE-BINDING PROTEIN) FAMILY PROTEIN"/>
    <property type="match status" value="1"/>
</dbReference>
<accession>A0A1M7TC50</accession>
<name>A0A1M7TC50_FERGO</name>
<keyword evidence="1" id="KW-1133">Transmembrane helix</keyword>
<dbReference type="EMBL" id="FRDJ01000013">
    <property type="protein sequence ID" value="SHN68238.1"/>
    <property type="molecule type" value="Genomic_DNA"/>
</dbReference>
<dbReference type="RefSeq" id="WP_245789667.1">
    <property type="nucleotide sequence ID" value="NZ_FRDJ01000013.1"/>
</dbReference>
<dbReference type="NCBIfam" id="TIGR00481">
    <property type="entry name" value="YbhB/YbcL family Raf kinase inhibitor-like protein"/>
    <property type="match status" value="1"/>
</dbReference>
<dbReference type="CDD" id="cd00865">
    <property type="entry name" value="PEBP_bact_arch"/>
    <property type="match status" value="1"/>
</dbReference>
<dbReference type="InterPro" id="IPR008914">
    <property type="entry name" value="PEBP"/>
</dbReference>
<keyword evidence="3" id="KW-1185">Reference proteome</keyword>
<dbReference type="InterPro" id="IPR036610">
    <property type="entry name" value="PEBP-like_sf"/>
</dbReference>
<evidence type="ECO:0000313" key="3">
    <source>
        <dbReference type="Proteomes" id="UP000184207"/>
    </source>
</evidence>
<dbReference type="Pfam" id="PF01161">
    <property type="entry name" value="PBP"/>
    <property type="match status" value="1"/>
</dbReference>
<evidence type="ECO:0000256" key="1">
    <source>
        <dbReference type="SAM" id="Phobius"/>
    </source>
</evidence>
<evidence type="ECO:0000313" key="2">
    <source>
        <dbReference type="EMBL" id="SHN68238.1"/>
    </source>
</evidence>
<dbReference type="AlphaFoldDB" id="A0A1M7TC50"/>
<proteinExistence type="predicted"/>
<dbReference type="PANTHER" id="PTHR30289">
    <property type="entry name" value="UNCHARACTERIZED PROTEIN YBCL-RELATED"/>
    <property type="match status" value="1"/>
</dbReference>
<dbReference type="Gene3D" id="3.90.280.10">
    <property type="entry name" value="PEBP-like"/>
    <property type="match status" value="1"/>
</dbReference>
<dbReference type="SUPFAM" id="SSF49777">
    <property type="entry name" value="PEBP-like"/>
    <property type="match status" value="1"/>
</dbReference>
<dbReference type="InterPro" id="IPR005247">
    <property type="entry name" value="YbhB_YbcL/LppC-like"/>
</dbReference>
<organism evidence="2 3">
    <name type="scientific">Fervidobacterium gondwanense DSM 13020</name>
    <dbReference type="NCBI Taxonomy" id="1121883"/>
    <lineage>
        <taxon>Bacteria</taxon>
        <taxon>Thermotogati</taxon>
        <taxon>Thermotogota</taxon>
        <taxon>Thermotogae</taxon>
        <taxon>Thermotogales</taxon>
        <taxon>Fervidobacteriaceae</taxon>
        <taxon>Fervidobacterium</taxon>
    </lineage>
</organism>
<dbReference type="STRING" id="1121883.SAMN02745226_01812"/>
<feature type="transmembrane region" description="Helical" evidence="1">
    <location>
        <begin position="12"/>
        <end position="30"/>
    </location>
</feature>
<reference evidence="3" key="1">
    <citation type="submission" date="2016-12" db="EMBL/GenBank/DDBJ databases">
        <authorList>
            <person name="Varghese N."/>
            <person name="Submissions S."/>
        </authorList>
    </citation>
    <scope>NUCLEOTIDE SEQUENCE [LARGE SCALE GENOMIC DNA]</scope>
    <source>
        <strain evidence="3">DSM 13020</strain>
    </source>
</reference>
<sequence>MVTSRNHRFVSISLLIIAIVLIVIMTVRFMEKGTVRTNAKEEVGSMTVSSVFKNGEFIPKEYTCEGADLNPELLIQNIPEGAKTLAIICDDPDAPIGTFVHWVLWNLPVTSSTVTVPKGLQKIENLSDGTKQGYNDFGKLGYNGPCPPKGHGVHHYHFKVYAIDSLLELKGRVTKKELEKALSGKIVAQGEIVGLYERK</sequence>
<keyword evidence="1" id="KW-0472">Membrane</keyword>
<gene>
    <name evidence="2" type="ORF">SAMN02745226_01812</name>
</gene>